<feature type="transmembrane region" description="Helical" evidence="1">
    <location>
        <begin position="117"/>
        <end position="142"/>
    </location>
</feature>
<dbReference type="Proteomes" id="UP001151760">
    <property type="component" value="Unassembled WGS sequence"/>
</dbReference>
<reference evidence="2" key="2">
    <citation type="submission" date="2022-01" db="EMBL/GenBank/DDBJ databases">
        <authorList>
            <person name="Yamashiro T."/>
            <person name="Shiraishi A."/>
            <person name="Satake H."/>
            <person name="Nakayama K."/>
        </authorList>
    </citation>
    <scope>NUCLEOTIDE SEQUENCE</scope>
</reference>
<evidence type="ECO:0000256" key="1">
    <source>
        <dbReference type="SAM" id="Phobius"/>
    </source>
</evidence>
<proteinExistence type="predicted"/>
<evidence type="ECO:0000313" key="3">
    <source>
        <dbReference type="Proteomes" id="UP001151760"/>
    </source>
</evidence>
<evidence type="ECO:0000313" key="2">
    <source>
        <dbReference type="EMBL" id="GJT88908.1"/>
    </source>
</evidence>
<comment type="caution">
    <text evidence="2">The sequence shown here is derived from an EMBL/GenBank/DDBJ whole genome shotgun (WGS) entry which is preliminary data.</text>
</comment>
<sequence>MVLFLLVRHCGCNWSHYTRHDIVGCTMVSSINETLWVAQWSHSTRQTLWVAQWSHSTRQTLWVAQWSHSTYQTLWVAQWSHSTRITECNIPSPITLAPSRAPPVVEFYSGDIVSRRVLTLCIPSPIVIVIIAMVAVVGPWSVPN</sequence>
<organism evidence="2 3">
    <name type="scientific">Tanacetum coccineum</name>
    <dbReference type="NCBI Taxonomy" id="301880"/>
    <lineage>
        <taxon>Eukaryota</taxon>
        <taxon>Viridiplantae</taxon>
        <taxon>Streptophyta</taxon>
        <taxon>Embryophyta</taxon>
        <taxon>Tracheophyta</taxon>
        <taxon>Spermatophyta</taxon>
        <taxon>Magnoliopsida</taxon>
        <taxon>eudicotyledons</taxon>
        <taxon>Gunneridae</taxon>
        <taxon>Pentapetalae</taxon>
        <taxon>asterids</taxon>
        <taxon>campanulids</taxon>
        <taxon>Asterales</taxon>
        <taxon>Asteraceae</taxon>
        <taxon>Asteroideae</taxon>
        <taxon>Anthemideae</taxon>
        <taxon>Anthemidinae</taxon>
        <taxon>Tanacetum</taxon>
    </lineage>
</organism>
<keyword evidence="1" id="KW-0472">Membrane</keyword>
<dbReference type="EMBL" id="BQNB010019774">
    <property type="protein sequence ID" value="GJT88908.1"/>
    <property type="molecule type" value="Genomic_DNA"/>
</dbReference>
<keyword evidence="1" id="KW-0812">Transmembrane</keyword>
<gene>
    <name evidence="2" type="ORF">Tco_1070625</name>
</gene>
<keyword evidence="1" id="KW-1133">Transmembrane helix</keyword>
<keyword evidence="3" id="KW-1185">Reference proteome</keyword>
<name>A0ABQ5HLY6_9ASTR</name>
<protein>
    <submittedName>
        <fullName evidence="2">Uncharacterized protein</fullName>
    </submittedName>
</protein>
<reference evidence="2" key="1">
    <citation type="journal article" date="2022" name="Int. J. Mol. Sci.">
        <title>Draft Genome of Tanacetum Coccineum: Genomic Comparison of Closely Related Tanacetum-Family Plants.</title>
        <authorList>
            <person name="Yamashiro T."/>
            <person name="Shiraishi A."/>
            <person name="Nakayama K."/>
            <person name="Satake H."/>
        </authorList>
    </citation>
    <scope>NUCLEOTIDE SEQUENCE</scope>
</reference>
<accession>A0ABQ5HLY6</accession>